<dbReference type="Proteomes" id="UP000002627">
    <property type="component" value="Chromosome"/>
</dbReference>
<dbReference type="SUPFAM" id="SSF53850">
    <property type="entry name" value="Periplasmic binding protein-like II"/>
    <property type="match status" value="1"/>
</dbReference>
<reference evidence="6 7" key="1">
    <citation type="journal article" date="2009" name="J. Bacteriol.">
        <title>Complete genome sequence of Lactobacillus johnsonii FI9785, a competitive exclusion agent against pathogens in poultry.</title>
        <authorList>
            <person name="Wegmann U."/>
            <person name="Overweg K."/>
            <person name="Horn N."/>
            <person name="Goesmann A."/>
            <person name="Narbad A."/>
            <person name="Gasson M.J."/>
            <person name="Shearman C."/>
        </authorList>
    </citation>
    <scope>NUCLEOTIDE SEQUENCE [LARGE SCALE GENOMIC DNA]</scope>
    <source>
        <strain evidence="6 7">FI9785</strain>
    </source>
</reference>
<keyword evidence="3 4" id="KW-0732">Signal</keyword>
<dbReference type="Gene3D" id="3.90.76.10">
    <property type="entry name" value="Dipeptide-binding Protein, Domain 1"/>
    <property type="match status" value="1"/>
</dbReference>
<keyword evidence="7" id="KW-1185">Reference proteome</keyword>
<dbReference type="EMBL" id="FN298497">
    <property type="protein sequence ID" value="CAX66568.1"/>
    <property type="molecule type" value="Genomic_DNA"/>
</dbReference>
<dbReference type="GO" id="GO:1904680">
    <property type="term" value="F:peptide transmembrane transporter activity"/>
    <property type="evidence" value="ECO:0007669"/>
    <property type="project" value="TreeGrafter"/>
</dbReference>
<dbReference type="HOGENOM" id="CLU_072553_0_0_9"/>
<organism evidence="6 7">
    <name type="scientific">Lactobacillus johnsonii (strain FI9785)</name>
    <dbReference type="NCBI Taxonomy" id="633699"/>
    <lineage>
        <taxon>Bacteria</taxon>
        <taxon>Bacillati</taxon>
        <taxon>Bacillota</taxon>
        <taxon>Bacilli</taxon>
        <taxon>Lactobacillales</taxon>
        <taxon>Lactobacillaceae</taxon>
        <taxon>Lactobacillus</taxon>
    </lineage>
</organism>
<dbReference type="Gene3D" id="3.10.105.10">
    <property type="entry name" value="Dipeptide-binding Protein, Domain 3"/>
    <property type="match status" value="1"/>
</dbReference>
<dbReference type="Gene3D" id="3.40.190.10">
    <property type="entry name" value="Periplasmic binding protein-like II"/>
    <property type="match status" value="1"/>
</dbReference>
<dbReference type="InterPro" id="IPR000914">
    <property type="entry name" value="SBP_5_dom"/>
</dbReference>
<dbReference type="InterPro" id="IPR039424">
    <property type="entry name" value="SBP_5"/>
</dbReference>
<evidence type="ECO:0000313" key="7">
    <source>
        <dbReference type="Proteomes" id="UP000002627"/>
    </source>
</evidence>
<evidence type="ECO:0000256" key="4">
    <source>
        <dbReference type="SAM" id="SignalP"/>
    </source>
</evidence>
<dbReference type="PROSITE" id="PS51257">
    <property type="entry name" value="PROKAR_LIPOPROTEIN"/>
    <property type="match status" value="1"/>
</dbReference>
<sequence>MKMSKSKLLYVTLASSLTIFATACGAKKTDSSNQTIKFSQNVPKKVIKKGGTLTYALENESPFTGIFLSEIADTSPDVEAAAPGDESLFSINDQYQITDKGAATLKLNHHDNTDKIKVKDKVRWSDGKPVVAKDLEYSYEILANPKIQTTQYTSSLENIKGMAEYHQGKVKEISGIEMPDGPNGKTLILHFKELKPAMLNAASGFYWEHAAPYHYLKKVPFEKLVSSDQVRKHPLYFGPYKMDKTVQGQSTSWSRNPYYWREKHNFAHIYMSNITNSNVSQAIKSHKFDVASVLDSQWLQVKNTKGVNSVDKKTLSYNYLAFKVGKWDQKLGKNVENPHAKMNNPALRKAMAYAMNVGVINNRFYHGLKFRVNSLIPSQFTPY</sequence>
<name>D0R3A5_LACJF</name>
<accession>D0R3A5</accession>
<evidence type="ECO:0000256" key="1">
    <source>
        <dbReference type="ARBA" id="ARBA00005695"/>
    </source>
</evidence>
<protein>
    <recommendedName>
        <fullName evidence="5">Solute-binding protein family 5 domain-containing protein</fullName>
    </recommendedName>
</protein>
<dbReference type="PANTHER" id="PTHR30290:SF9">
    <property type="entry name" value="OLIGOPEPTIDE-BINDING PROTEIN APPA"/>
    <property type="match status" value="1"/>
</dbReference>
<feature type="signal peptide" evidence="4">
    <location>
        <begin position="1"/>
        <end position="23"/>
    </location>
</feature>
<dbReference type="AlphaFoldDB" id="D0R3A5"/>
<evidence type="ECO:0000256" key="3">
    <source>
        <dbReference type="ARBA" id="ARBA00022729"/>
    </source>
</evidence>
<feature type="domain" description="Solute-binding protein family 5" evidence="5">
    <location>
        <begin position="115"/>
        <end position="383"/>
    </location>
</feature>
<proteinExistence type="inferred from homology"/>
<feature type="chain" id="PRO_5038474394" description="Solute-binding protein family 5 domain-containing protein" evidence="4">
    <location>
        <begin position="24"/>
        <end position="383"/>
    </location>
</feature>
<comment type="similarity">
    <text evidence="1">Belongs to the bacterial solute-binding protein 5 family.</text>
</comment>
<dbReference type="KEGG" id="ljf:FI9785_692"/>
<dbReference type="GO" id="GO:0015833">
    <property type="term" value="P:peptide transport"/>
    <property type="evidence" value="ECO:0007669"/>
    <property type="project" value="TreeGrafter"/>
</dbReference>
<gene>
    <name evidence="6" type="ordered locus">FI9785_692</name>
</gene>
<evidence type="ECO:0000313" key="6">
    <source>
        <dbReference type="EMBL" id="CAX66568.1"/>
    </source>
</evidence>
<dbReference type="PANTHER" id="PTHR30290">
    <property type="entry name" value="PERIPLASMIC BINDING COMPONENT OF ABC TRANSPORTER"/>
    <property type="match status" value="1"/>
</dbReference>
<keyword evidence="2" id="KW-0813">Transport</keyword>
<evidence type="ECO:0000259" key="5">
    <source>
        <dbReference type="Pfam" id="PF00496"/>
    </source>
</evidence>
<dbReference type="Pfam" id="PF00496">
    <property type="entry name" value="SBP_bac_5"/>
    <property type="match status" value="1"/>
</dbReference>
<evidence type="ECO:0000256" key="2">
    <source>
        <dbReference type="ARBA" id="ARBA00022448"/>
    </source>
</evidence>